<dbReference type="EMBL" id="DROK01000296">
    <property type="protein sequence ID" value="HHI98160.1"/>
    <property type="molecule type" value="Genomic_DNA"/>
</dbReference>
<organism evidence="2">
    <name type="scientific">Thermodesulfatator atlanticus</name>
    <dbReference type="NCBI Taxonomy" id="501497"/>
    <lineage>
        <taxon>Bacteria</taxon>
        <taxon>Pseudomonadati</taxon>
        <taxon>Thermodesulfobacteriota</taxon>
        <taxon>Thermodesulfobacteria</taxon>
        <taxon>Thermodesulfobacteriales</taxon>
        <taxon>Thermodesulfatatoraceae</taxon>
        <taxon>Thermodesulfatator</taxon>
    </lineage>
</organism>
<accession>A0A7V5U3F8</accession>
<feature type="transmembrane region" description="Helical" evidence="1">
    <location>
        <begin position="37"/>
        <end position="58"/>
    </location>
</feature>
<keyword evidence="1" id="KW-1133">Transmembrane helix</keyword>
<evidence type="ECO:0000256" key="1">
    <source>
        <dbReference type="SAM" id="Phobius"/>
    </source>
</evidence>
<evidence type="ECO:0000313" key="2">
    <source>
        <dbReference type="EMBL" id="HHI98160.1"/>
    </source>
</evidence>
<gene>
    <name evidence="2" type="ORF">ENJ96_09995</name>
</gene>
<reference evidence="2" key="1">
    <citation type="journal article" date="2020" name="mSystems">
        <title>Genome- and Community-Level Interaction Insights into Carbon Utilization and Element Cycling Functions of Hydrothermarchaeota in Hydrothermal Sediment.</title>
        <authorList>
            <person name="Zhou Z."/>
            <person name="Liu Y."/>
            <person name="Xu W."/>
            <person name="Pan J."/>
            <person name="Luo Z.H."/>
            <person name="Li M."/>
        </authorList>
    </citation>
    <scope>NUCLEOTIDE SEQUENCE [LARGE SCALE GENOMIC DNA]</scope>
    <source>
        <strain evidence="2">HyVt-533</strain>
    </source>
</reference>
<feature type="transmembrane region" description="Helical" evidence="1">
    <location>
        <begin position="70"/>
        <end position="92"/>
    </location>
</feature>
<comment type="caution">
    <text evidence="2">The sequence shown here is derived from an EMBL/GenBank/DDBJ whole genome shotgun (WGS) entry which is preliminary data.</text>
</comment>
<protein>
    <submittedName>
        <fullName evidence="2">Uncharacterized protein</fullName>
    </submittedName>
</protein>
<dbReference type="AlphaFoldDB" id="A0A7V5U3F8"/>
<name>A0A7V5U3F8_9BACT</name>
<proteinExistence type="predicted"/>
<dbReference type="Proteomes" id="UP000886101">
    <property type="component" value="Unassembled WGS sequence"/>
</dbReference>
<keyword evidence="1" id="KW-0812">Transmembrane</keyword>
<sequence>MKGLVYLLRLLVLVLFFWAGTLGLALAVQVHGAPEGFYTHILAHLFFTASIIFLLFFSRRYPVGSGKAWRYFRISLILFLLWNLDTMMVHFLDLRLPEHALFLPPDPFAHRLYGPLDFERWVYYLGRFDHLLCVPAMWFMVQSLRVFYKEQQNSQLKT</sequence>
<keyword evidence="1" id="KW-0472">Membrane</keyword>